<keyword evidence="2" id="KW-1185">Reference proteome</keyword>
<dbReference type="Proteomes" id="UP001519654">
    <property type="component" value="Unassembled WGS sequence"/>
</dbReference>
<sequence length="115" mass="12948">MVVGMRFQGFVDRFNSCALALRDSRRFGAAVSRRLTIVSYVGRRSGKEFQTPVAYKRQGGTVLIAVQMPDAKKWWRNFEGEGYPLALELDGRKQSGHAVARRDGRSRVLVTVTLD</sequence>
<dbReference type="Gene3D" id="2.30.110.10">
    <property type="entry name" value="Electron Transport, Fmn-binding Protein, Chain A"/>
    <property type="match status" value="1"/>
</dbReference>
<reference evidence="1 2" key="1">
    <citation type="submission" date="2021-06" db="EMBL/GenBank/DDBJ databases">
        <title>Actinoplanes lichenicola sp. nov., and Actinoplanes ovalisporus sp. nov., isolated from lichen in Thailand.</title>
        <authorList>
            <person name="Saeng-In P."/>
            <person name="Kanchanasin P."/>
            <person name="Yuki M."/>
            <person name="Kudo T."/>
            <person name="Ohkuma M."/>
            <person name="Phongsopitanun W."/>
            <person name="Tanasupawat S."/>
        </authorList>
    </citation>
    <scope>NUCLEOTIDE SEQUENCE [LARGE SCALE GENOMIC DNA]</scope>
    <source>
        <strain evidence="1 2">NBRC 110975</strain>
    </source>
</reference>
<proteinExistence type="predicted"/>
<name>A0ABS5YZW9_9ACTN</name>
<accession>A0ABS5YZW9</accession>
<dbReference type="EMBL" id="JAHKKG010000013">
    <property type="protein sequence ID" value="MBU2668996.1"/>
    <property type="molecule type" value="Genomic_DNA"/>
</dbReference>
<protein>
    <submittedName>
        <fullName evidence="1">Nitroreductase family deazaflavin-dependent oxidoreductase</fullName>
    </submittedName>
</protein>
<dbReference type="InterPro" id="IPR012349">
    <property type="entry name" value="Split_barrel_FMN-bd"/>
</dbReference>
<organism evidence="1 2">
    <name type="scientific">Paractinoplanes bogorensis</name>
    <dbReference type="NCBI Taxonomy" id="1610840"/>
    <lineage>
        <taxon>Bacteria</taxon>
        <taxon>Bacillati</taxon>
        <taxon>Actinomycetota</taxon>
        <taxon>Actinomycetes</taxon>
        <taxon>Micromonosporales</taxon>
        <taxon>Micromonosporaceae</taxon>
        <taxon>Paractinoplanes</taxon>
    </lineage>
</organism>
<gene>
    <name evidence="1" type="ORF">KOI35_36340</name>
</gene>
<evidence type="ECO:0000313" key="1">
    <source>
        <dbReference type="EMBL" id="MBU2668996.1"/>
    </source>
</evidence>
<comment type="caution">
    <text evidence="1">The sequence shown here is derived from an EMBL/GenBank/DDBJ whole genome shotgun (WGS) entry which is preliminary data.</text>
</comment>
<evidence type="ECO:0000313" key="2">
    <source>
        <dbReference type="Proteomes" id="UP001519654"/>
    </source>
</evidence>